<feature type="compositionally biased region" description="Basic and acidic residues" evidence="20">
    <location>
        <begin position="622"/>
        <end position="632"/>
    </location>
</feature>
<dbReference type="Gene3D" id="3.20.20.70">
    <property type="entry name" value="Aldolase class I"/>
    <property type="match status" value="1"/>
</dbReference>
<dbReference type="FunFam" id="3.20.20.70:FF:000067">
    <property type="entry name" value="tRNA-dihydrouridine(47) synthase [NAD(P)(+)]"/>
    <property type="match status" value="1"/>
</dbReference>
<sequence length="1104" mass="124498">MDESVIEAPKIENTELSSQPENSGEVHMSSENQAAMEESPIEASIKKEPSFQPENSGEFHPSSENQEVMEESPIEVSIKTEPSFQSENSGEGQLSPEKLIAKGIAPVKKEFLRPPPSSRSTNLDNRDENGKSDSSKSTGIVKEKKSKRQLKRERREERESALNICPAVAKTGDASSCKFGDKCRFSHDFEAYKSQRPADLEGECPFISAQKNCPYGVTCRFYGTHKDMPSESLDVLQGGADVNPLKKDVQKLLWKNKMKYPKSDAALKQLGLVYQEETSPNHEVHGHDEDGQYQEEDDDDYEEFAEPTQSFSQLLSPSLSQPPSTQSQIPPSPQTNFSRKRVWDPVEDENLILAFMNTSLAEVVGTSKKKSAFWGKVWDAFEAGRRINPIKFAPRNADMVKGRWSRVAPPVLRWDAFYDEALVRKRSGQNDSDVIREAHLLYNRKHGRFLLEHAWTMFKKFPEWKAIIKKSLENPRGRPKVAQENLDSPGSRISSKRPRVDGSDSMPDTPTTGEGGEEEKRLDGVKKAKHMRKGVVGETIDFNSFNERVRLPSESRSGDAEIERKRMEVHKKMLALKDREIELATRSLNLQEYRMNLQEYHMNYDILQTLSMKENRLPNEEAMGKGHTRVKEEEDIVPKISNGSHCSEDNGCEKYDTPDKQQDASAALLEPSADGVLDNDDSRPLKKAKSVDDDGIDSSKDVNNGTSLSIEGLVNVCTEDESHFPRDCLPPETDASLKLQPRERKLIDFSKKLYLAPLTTVGNLPFRRVCKVLGAEVTCGEMAMCTNLLQGQSSEWALLRRHKSEDIFGVQICGAYPDTVARAVELIDQECSVDFIDINMGCPIDIVVNKGAGSALLTKPLRMKNVIRAACASAEKPITVKVRTGYIEGRNRADLFISDFYEWGASALTIHGRSRQQRYSKAADWEYINTCVKKAPDSFQVLGNGDVFSYLDWNKHFSDCPELSSCMLARGALIKPWLFTEIKEQRHWDISSGERLDILKDYVRFGLEHWGSDSKGVETTRHFLLEWLNYTFRYIPVGLLDVVPQNVNWRPPSYYGRNDLETLMASESAADWIRISEMLLGKVPPGFTFAPKHKSNAYDSAENG</sequence>
<keyword evidence="9 18" id="KW-0862">Zinc</keyword>
<keyword evidence="7" id="KW-0677">Repeat</keyword>
<evidence type="ECO:0000256" key="20">
    <source>
        <dbReference type="SAM" id="MobiDB-lite"/>
    </source>
</evidence>
<proteinExistence type="inferred from homology"/>
<feature type="compositionally biased region" description="Low complexity" evidence="20">
    <location>
        <begin position="307"/>
        <end position="329"/>
    </location>
</feature>
<dbReference type="ExpressionAtlas" id="A0A0J8E092">
    <property type="expression patterns" value="baseline"/>
</dbReference>
<evidence type="ECO:0000256" key="4">
    <source>
        <dbReference type="ARBA" id="ARBA00022664"/>
    </source>
</evidence>
<feature type="compositionally biased region" description="Basic and acidic residues" evidence="20">
    <location>
        <begin position="279"/>
        <end position="290"/>
    </location>
</feature>
<evidence type="ECO:0000256" key="14">
    <source>
        <dbReference type="ARBA" id="ARBA00048266"/>
    </source>
</evidence>
<dbReference type="OrthoDB" id="259935at2759"/>
<feature type="compositionally biased region" description="Polar residues" evidence="20">
    <location>
        <begin position="80"/>
        <end position="92"/>
    </location>
</feature>
<organism evidence="22 23">
    <name type="scientific">Beta vulgaris subsp. vulgaris</name>
    <name type="common">Beet</name>
    <dbReference type="NCBI Taxonomy" id="3555"/>
    <lineage>
        <taxon>Eukaryota</taxon>
        <taxon>Viridiplantae</taxon>
        <taxon>Streptophyta</taxon>
        <taxon>Embryophyta</taxon>
        <taxon>Tracheophyta</taxon>
        <taxon>Spermatophyta</taxon>
        <taxon>Magnoliopsida</taxon>
        <taxon>eudicotyledons</taxon>
        <taxon>Gunneridae</taxon>
        <taxon>Pentapetalae</taxon>
        <taxon>Caryophyllales</taxon>
        <taxon>Chenopodiaceae</taxon>
        <taxon>Betoideae</taxon>
        <taxon>Beta</taxon>
    </lineage>
</organism>
<keyword evidence="10" id="KW-0521">NADP</keyword>
<dbReference type="PROSITE" id="PS50103">
    <property type="entry name" value="ZF_C3H1"/>
    <property type="match status" value="1"/>
</dbReference>
<comment type="catalytic activity">
    <reaction evidence="15">
        <text>a 5,6-dihydrouridine in mRNA + NAD(+) = a uridine in mRNA + NADH + H(+)</text>
        <dbReference type="Rhea" id="RHEA:69851"/>
        <dbReference type="Rhea" id="RHEA-COMP:14658"/>
        <dbReference type="Rhea" id="RHEA-COMP:17789"/>
        <dbReference type="ChEBI" id="CHEBI:15378"/>
        <dbReference type="ChEBI" id="CHEBI:57540"/>
        <dbReference type="ChEBI" id="CHEBI:57945"/>
        <dbReference type="ChEBI" id="CHEBI:65315"/>
        <dbReference type="ChEBI" id="CHEBI:74443"/>
    </reaction>
    <physiologicalReaction direction="right-to-left" evidence="15">
        <dbReference type="Rhea" id="RHEA:69853"/>
    </physiologicalReaction>
</comment>
<keyword evidence="4" id="KW-0507">mRNA processing</keyword>
<keyword evidence="8 18" id="KW-0863">Zinc-finger</keyword>
<keyword evidence="23" id="KW-1185">Reference proteome</keyword>
<dbReference type="Proteomes" id="UP000035740">
    <property type="component" value="Unassembled WGS sequence"/>
</dbReference>
<feature type="compositionally biased region" description="Basic and acidic residues" evidence="20">
    <location>
        <begin position="680"/>
        <end position="700"/>
    </location>
</feature>
<evidence type="ECO:0000256" key="5">
    <source>
        <dbReference type="ARBA" id="ARBA00022694"/>
    </source>
</evidence>
<evidence type="ECO:0000256" key="12">
    <source>
        <dbReference type="ARBA" id="ARBA00023027"/>
    </source>
</evidence>
<feature type="region of interest" description="Disordered" evidence="20">
    <location>
        <begin position="1"/>
        <end position="160"/>
    </location>
</feature>
<evidence type="ECO:0000256" key="3">
    <source>
        <dbReference type="ARBA" id="ARBA00022643"/>
    </source>
</evidence>
<evidence type="ECO:0000256" key="9">
    <source>
        <dbReference type="ARBA" id="ARBA00022833"/>
    </source>
</evidence>
<evidence type="ECO:0000256" key="2">
    <source>
        <dbReference type="ARBA" id="ARBA00022630"/>
    </source>
</evidence>
<keyword evidence="11 19" id="KW-0560">Oxidoreductase</keyword>
<evidence type="ECO:0000256" key="7">
    <source>
        <dbReference type="ARBA" id="ARBA00022737"/>
    </source>
</evidence>
<comment type="catalytic activity">
    <reaction evidence="17">
        <text>5,6-dihydrouridine(47) in tRNA + NADP(+) = uridine(47) in tRNA + NADPH + H(+)</text>
        <dbReference type="Rhea" id="RHEA:53360"/>
        <dbReference type="Rhea" id="RHEA-COMP:13539"/>
        <dbReference type="Rhea" id="RHEA-COMP:13540"/>
        <dbReference type="ChEBI" id="CHEBI:15378"/>
        <dbReference type="ChEBI" id="CHEBI:57783"/>
        <dbReference type="ChEBI" id="CHEBI:58349"/>
        <dbReference type="ChEBI" id="CHEBI:65315"/>
        <dbReference type="ChEBI" id="CHEBI:74443"/>
        <dbReference type="EC" id="1.3.1.89"/>
    </reaction>
    <physiologicalReaction direction="right-to-left" evidence="17">
        <dbReference type="Rhea" id="RHEA:53362"/>
    </physiologicalReaction>
</comment>
<dbReference type="GO" id="GO:0006397">
    <property type="term" value="P:mRNA processing"/>
    <property type="evidence" value="ECO:0007669"/>
    <property type="project" value="UniProtKB-KW"/>
</dbReference>
<comment type="catalytic activity">
    <reaction evidence="16">
        <text>a 5,6-dihydrouridine in mRNA + NADP(+) = a uridine in mRNA + NADPH + H(+)</text>
        <dbReference type="Rhea" id="RHEA:69855"/>
        <dbReference type="Rhea" id="RHEA-COMP:14658"/>
        <dbReference type="Rhea" id="RHEA-COMP:17789"/>
        <dbReference type="ChEBI" id="CHEBI:15378"/>
        <dbReference type="ChEBI" id="CHEBI:57783"/>
        <dbReference type="ChEBI" id="CHEBI:58349"/>
        <dbReference type="ChEBI" id="CHEBI:65315"/>
        <dbReference type="ChEBI" id="CHEBI:74443"/>
    </reaction>
    <physiologicalReaction direction="right-to-left" evidence="16">
        <dbReference type="Rhea" id="RHEA:69857"/>
    </physiologicalReaction>
</comment>
<keyword evidence="3 19" id="KW-0288">FMN</keyword>
<dbReference type="InterPro" id="IPR000571">
    <property type="entry name" value="Znf_CCCH"/>
</dbReference>
<evidence type="ECO:0000256" key="13">
    <source>
        <dbReference type="ARBA" id="ARBA00045934"/>
    </source>
</evidence>
<evidence type="ECO:0000256" key="10">
    <source>
        <dbReference type="ARBA" id="ARBA00022857"/>
    </source>
</evidence>
<dbReference type="GO" id="GO:0106414">
    <property type="term" value="F:mRNA dihydrouridine synthase activity"/>
    <property type="evidence" value="ECO:0007669"/>
    <property type="project" value="RHEA"/>
</dbReference>
<dbReference type="PANTHER" id="PTHR45846">
    <property type="entry name" value="TRNA-DIHYDROURIDINE(47) SYNTHASE [NAD(P)(+)]-LIKE"/>
    <property type="match status" value="1"/>
</dbReference>
<keyword evidence="5 19" id="KW-0819">tRNA processing</keyword>
<feature type="compositionally biased region" description="Acidic residues" evidence="20">
    <location>
        <begin position="291"/>
        <end position="305"/>
    </location>
</feature>
<feature type="region of interest" description="Disordered" evidence="20">
    <location>
        <begin position="622"/>
        <end position="704"/>
    </location>
</feature>
<feature type="region of interest" description="Disordered" evidence="20">
    <location>
        <begin position="278"/>
        <end position="341"/>
    </location>
</feature>
<dbReference type="SUPFAM" id="SSF51395">
    <property type="entry name" value="FMN-linked oxidoreductases"/>
    <property type="match status" value="1"/>
</dbReference>
<keyword evidence="2 19" id="KW-0285">Flavoprotein</keyword>
<dbReference type="Gramene" id="KMS96500">
    <property type="protein sequence ID" value="KMS96500"/>
    <property type="gene ID" value="BVRB_9g224410"/>
</dbReference>
<evidence type="ECO:0000256" key="15">
    <source>
        <dbReference type="ARBA" id="ARBA00048342"/>
    </source>
</evidence>
<dbReference type="PANTHER" id="PTHR45846:SF1">
    <property type="entry name" value="TRNA-DIHYDROURIDINE(47) SYNTHASE [NAD(P)(+)]-LIKE"/>
    <property type="match status" value="1"/>
</dbReference>
<feature type="compositionally biased region" description="Basic and acidic residues" evidence="20">
    <location>
        <begin position="124"/>
        <end position="134"/>
    </location>
</feature>
<protein>
    <recommendedName>
        <fullName evidence="19">tRNA-dihydrouridine(47) synthase [NAD(P)(+)]</fullName>
        <ecNumber evidence="19">1.3.1.-</ecNumber>
    </recommendedName>
    <alternativeName>
        <fullName evidence="19">tRNA-dihydrouridine synthase 3</fullName>
    </alternativeName>
</protein>
<evidence type="ECO:0000256" key="11">
    <source>
        <dbReference type="ARBA" id="ARBA00023002"/>
    </source>
</evidence>
<dbReference type="InterPro" id="IPR035587">
    <property type="entry name" value="DUS-like_FMN-bd"/>
</dbReference>
<dbReference type="PROSITE" id="PS01136">
    <property type="entry name" value="UPF0034"/>
    <property type="match status" value="1"/>
</dbReference>
<dbReference type="InterPro" id="IPR013785">
    <property type="entry name" value="Aldolase_TIM"/>
</dbReference>
<dbReference type="Pfam" id="PF01207">
    <property type="entry name" value="Dus"/>
    <property type="match status" value="1"/>
</dbReference>
<dbReference type="GO" id="GO:0003723">
    <property type="term" value="F:RNA binding"/>
    <property type="evidence" value="ECO:0007669"/>
    <property type="project" value="TreeGrafter"/>
</dbReference>
<evidence type="ECO:0000256" key="1">
    <source>
        <dbReference type="ARBA" id="ARBA00001917"/>
    </source>
</evidence>
<dbReference type="GO" id="GO:0008270">
    <property type="term" value="F:zinc ion binding"/>
    <property type="evidence" value="ECO:0007669"/>
    <property type="project" value="UniProtKB-KW"/>
</dbReference>
<reference evidence="22 23" key="1">
    <citation type="journal article" date="2014" name="Nature">
        <title>The genome of the recently domesticated crop plant sugar beet (Beta vulgaris).</title>
        <authorList>
            <person name="Dohm J.C."/>
            <person name="Minoche A.E."/>
            <person name="Holtgrawe D."/>
            <person name="Capella-Gutierrez S."/>
            <person name="Zakrzewski F."/>
            <person name="Tafer H."/>
            <person name="Rupp O."/>
            <person name="Sorensen T.R."/>
            <person name="Stracke R."/>
            <person name="Reinhardt R."/>
            <person name="Goesmann A."/>
            <person name="Kraft T."/>
            <person name="Schulz B."/>
            <person name="Stadler P.F."/>
            <person name="Schmidt T."/>
            <person name="Gabaldon T."/>
            <person name="Lehrach H."/>
            <person name="Weisshaar B."/>
            <person name="Himmelbauer H."/>
        </authorList>
    </citation>
    <scope>NUCLEOTIDE SEQUENCE [LARGE SCALE GENOMIC DNA]</scope>
    <source>
        <tissue evidence="22">Taproot</tissue>
    </source>
</reference>
<evidence type="ECO:0000256" key="18">
    <source>
        <dbReference type="PROSITE-ProRule" id="PRU00723"/>
    </source>
</evidence>
<gene>
    <name evidence="22" type="ORF">BVRB_9g224410</name>
</gene>
<dbReference type="EC" id="1.3.1.-" evidence="19"/>
<name>A0A0J8E092_BETVV</name>
<dbReference type="InterPro" id="IPR018517">
    <property type="entry name" value="tRNA_hU_synthase_CS"/>
</dbReference>
<keyword evidence="12" id="KW-0520">NAD</keyword>
<dbReference type="EMBL" id="KQ090376">
    <property type="protein sequence ID" value="KMS96500.1"/>
    <property type="molecule type" value="Genomic_DNA"/>
</dbReference>
<dbReference type="CDD" id="cd02801">
    <property type="entry name" value="DUS_like_FMN"/>
    <property type="match status" value="1"/>
</dbReference>
<comment type="catalytic activity">
    <reaction evidence="14">
        <text>5,6-dihydrouridine(47) in tRNA + NAD(+) = uridine(47) in tRNA + NADH + H(+)</text>
        <dbReference type="Rhea" id="RHEA:53364"/>
        <dbReference type="Rhea" id="RHEA-COMP:13539"/>
        <dbReference type="Rhea" id="RHEA-COMP:13540"/>
        <dbReference type="ChEBI" id="CHEBI:15378"/>
        <dbReference type="ChEBI" id="CHEBI:57540"/>
        <dbReference type="ChEBI" id="CHEBI:57945"/>
        <dbReference type="ChEBI" id="CHEBI:65315"/>
        <dbReference type="ChEBI" id="CHEBI:74443"/>
        <dbReference type="EC" id="1.3.1.89"/>
    </reaction>
    <physiologicalReaction direction="right-to-left" evidence="14">
        <dbReference type="Rhea" id="RHEA:53366"/>
    </physiologicalReaction>
</comment>
<dbReference type="AlphaFoldDB" id="A0A0J8E092"/>
<evidence type="ECO:0000256" key="19">
    <source>
        <dbReference type="RuleBase" id="RU291113"/>
    </source>
</evidence>
<comment type="function">
    <text evidence="13">Catalyzes the synthesis of dihydrouridine, a modified base found in the D-loop of most tRNAs. Specifically modifies U47 in cytoplasmic tRNAs. Catalyzes the synthesis of dihydrouridine in some mRNAs, thereby affecting their translation.</text>
</comment>
<evidence type="ECO:0000256" key="6">
    <source>
        <dbReference type="ARBA" id="ARBA00022723"/>
    </source>
</evidence>
<evidence type="ECO:0000256" key="17">
    <source>
        <dbReference type="ARBA" id="ARBA00049513"/>
    </source>
</evidence>
<evidence type="ECO:0000313" key="22">
    <source>
        <dbReference type="EMBL" id="KMS96500.1"/>
    </source>
</evidence>
<keyword evidence="6 18" id="KW-0479">Metal-binding</keyword>
<feature type="domain" description="C3H1-type" evidence="21">
    <location>
        <begin position="159"/>
        <end position="190"/>
    </location>
</feature>
<dbReference type="GO" id="GO:0050660">
    <property type="term" value="F:flavin adenine dinucleotide binding"/>
    <property type="evidence" value="ECO:0007669"/>
    <property type="project" value="UniProtKB-UniRule"/>
</dbReference>
<feature type="compositionally biased region" description="Basic and acidic residues" evidence="20">
    <location>
        <begin position="646"/>
        <end position="662"/>
    </location>
</feature>
<dbReference type="SMART" id="SM00356">
    <property type="entry name" value="ZnF_C3H1"/>
    <property type="match status" value="2"/>
</dbReference>
<evidence type="ECO:0000259" key="21">
    <source>
        <dbReference type="PROSITE" id="PS50103"/>
    </source>
</evidence>
<dbReference type="Gene3D" id="4.10.1000.10">
    <property type="entry name" value="Zinc finger, CCCH-type"/>
    <property type="match status" value="1"/>
</dbReference>
<dbReference type="FunFam" id="4.10.1000.10:FF:000029">
    <property type="entry name" value="tRNA-dihydrouridine(47) synthase [NAD(P)(+)]"/>
    <property type="match status" value="1"/>
</dbReference>
<feature type="zinc finger region" description="C3H1-type" evidence="18">
    <location>
        <begin position="159"/>
        <end position="190"/>
    </location>
</feature>
<comment type="cofactor">
    <cofactor evidence="1 19">
        <name>FMN</name>
        <dbReference type="ChEBI" id="CHEBI:58210"/>
    </cofactor>
</comment>
<feature type="region of interest" description="Disordered" evidence="20">
    <location>
        <begin position="475"/>
        <end position="525"/>
    </location>
</feature>
<dbReference type="GO" id="GO:0102265">
    <property type="term" value="F:tRNA-dihydrouridine47 synthase activity"/>
    <property type="evidence" value="ECO:0007669"/>
    <property type="project" value="UniProtKB-EC"/>
</dbReference>
<dbReference type="Pfam" id="PF25585">
    <property type="entry name" value="zf-CCCH_DUS3L"/>
    <property type="match status" value="1"/>
</dbReference>
<evidence type="ECO:0000256" key="8">
    <source>
        <dbReference type="ARBA" id="ARBA00022771"/>
    </source>
</evidence>
<comment type="similarity">
    <text evidence="19">Belongs to the dus family. Dus3 subfamily.</text>
</comment>
<accession>A0A0J8E092</accession>
<evidence type="ECO:0000256" key="16">
    <source>
        <dbReference type="ARBA" id="ARBA00049447"/>
    </source>
</evidence>
<evidence type="ECO:0000313" key="23">
    <source>
        <dbReference type="Proteomes" id="UP000035740"/>
    </source>
</evidence>